<protein>
    <submittedName>
        <fullName evidence="3">Abhydrolase domain containing protein 3, putative</fullName>
    </submittedName>
</protein>
<keyword evidence="3" id="KW-0378">Hydrolase</keyword>
<name>L8H4T5_ACACF</name>
<dbReference type="InterPro" id="IPR050960">
    <property type="entry name" value="AB_hydrolase_4_sf"/>
</dbReference>
<organism evidence="3 4">
    <name type="scientific">Acanthamoeba castellanii (strain ATCC 30010 / Neff)</name>
    <dbReference type="NCBI Taxonomy" id="1257118"/>
    <lineage>
        <taxon>Eukaryota</taxon>
        <taxon>Amoebozoa</taxon>
        <taxon>Discosea</taxon>
        <taxon>Longamoebia</taxon>
        <taxon>Centramoebida</taxon>
        <taxon>Acanthamoebidae</taxon>
        <taxon>Acanthamoeba</taxon>
    </lineage>
</organism>
<dbReference type="InterPro" id="IPR029058">
    <property type="entry name" value="AB_hydrolase_fold"/>
</dbReference>
<dbReference type="PANTHER" id="PTHR10794">
    <property type="entry name" value="ABHYDROLASE DOMAIN-CONTAINING PROTEIN"/>
    <property type="match status" value="1"/>
</dbReference>
<dbReference type="GeneID" id="14920573"/>
<feature type="transmembrane region" description="Helical" evidence="2">
    <location>
        <begin position="6"/>
        <end position="23"/>
    </location>
</feature>
<dbReference type="Gene3D" id="3.40.50.1820">
    <property type="entry name" value="alpha/beta hydrolase"/>
    <property type="match status" value="1"/>
</dbReference>
<dbReference type="InterPro" id="IPR012020">
    <property type="entry name" value="ABHD4"/>
</dbReference>
<accession>L8H4T5</accession>
<evidence type="ECO:0000256" key="2">
    <source>
        <dbReference type="SAM" id="Phobius"/>
    </source>
</evidence>
<dbReference type="OrthoDB" id="5954035at2759"/>
<evidence type="ECO:0000313" key="3">
    <source>
        <dbReference type="EMBL" id="ELR19743.1"/>
    </source>
</evidence>
<dbReference type="GO" id="GO:0047372">
    <property type="term" value="F:monoacylglycerol lipase activity"/>
    <property type="evidence" value="ECO:0007669"/>
    <property type="project" value="TreeGrafter"/>
</dbReference>
<dbReference type="RefSeq" id="XP_004341835.1">
    <property type="nucleotide sequence ID" value="XM_004341787.1"/>
</dbReference>
<dbReference type="VEuPathDB" id="AmoebaDB:ACA1_200900"/>
<reference evidence="3 4" key="1">
    <citation type="journal article" date="2013" name="Genome Biol.">
        <title>Genome of Acanthamoeba castellanii highlights extensive lateral gene transfer and early evolution of tyrosine kinase signaling.</title>
        <authorList>
            <person name="Clarke M."/>
            <person name="Lohan A.J."/>
            <person name="Liu B."/>
            <person name="Lagkouvardos I."/>
            <person name="Roy S."/>
            <person name="Zafar N."/>
            <person name="Bertelli C."/>
            <person name="Schilde C."/>
            <person name="Kianianmomeni A."/>
            <person name="Burglin T.R."/>
            <person name="Frech C."/>
            <person name="Turcotte B."/>
            <person name="Kopec K.O."/>
            <person name="Synnott J.M."/>
            <person name="Choo C."/>
            <person name="Paponov I."/>
            <person name="Finkler A."/>
            <person name="Soon Heng Tan C."/>
            <person name="Hutchins A.P."/>
            <person name="Weinmeier T."/>
            <person name="Rattei T."/>
            <person name="Chu J.S."/>
            <person name="Gimenez G."/>
            <person name="Irimia M."/>
            <person name="Rigden D.J."/>
            <person name="Fitzpatrick D.A."/>
            <person name="Lorenzo-Morales J."/>
            <person name="Bateman A."/>
            <person name="Chiu C.H."/>
            <person name="Tang P."/>
            <person name="Hegemann P."/>
            <person name="Fromm H."/>
            <person name="Raoult D."/>
            <person name="Greub G."/>
            <person name="Miranda-Saavedra D."/>
            <person name="Chen N."/>
            <person name="Nash P."/>
            <person name="Ginger M.L."/>
            <person name="Horn M."/>
            <person name="Schaap P."/>
            <person name="Caler L."/>
            <person name="Loftus B."/>
        </authorList>
    </citation>
    <scope>NUCLEOTIDE SEQUENCE [LARGE SCALE GENOMIC DNA]</scope>
    <source>
        <strain evidence="3 4">Neff</strain>
    </source>
</reference>
<evidence type="ECO:0000256" key="1">
    <source>
        <dbReference type="ARBA" id="ARBA00010884"/>
    </source>
</evidence>
<dbReference type="AlphaFoldDB" id="L8H4T5"/>
<dbReference type="EMBL" id="KB007932">
    <property type="protein sequence ID" value="ELR19743.1"/>
    <property type="molecule type" value="Genomic_DNA"/>
</dbReference>
<proteinExistence type="inferred from homology"/>
<dbReference type="GO" id="GO:0034338">
    <property type="term" value="F:short-chain carboxylesterase activity"/>
    <property type="evidence" value="ECO:0007669"/>
    <property type="project" value="TreeGrafter"/>
</dbReference>
<keyword evidence="2" id="KW-0472">Membrane</keyword>
<dbReference type="KEGG" id="acan:ACA1_200900"/>
<keyword evidence="2" id="KW-1133">Transmembrane helix</keyword>
<comment type="similarity">
    <text evidence="1">Belongs to the AB hydrolase superfamily. AB hydrolase 4 family.</text>
</comment>
<dbReference type="Proteomes" id="UP000011083">
    <property type="component" value="Unassembled WGS sequence"/>
</dbReference>
<dbReference type="PIRSF" id="PIRSF005211">
    <property type="entry name" value="Ab_hydro_YheT"/>
    <property type="match status" value="1"/>
</dbReference>
<keyword evidence="4" id="KW-1185">Reference proteome</keyword>
<gene>
    <name evidence="3" type="ORF">ACA1_200900</name>
</gene>
<keyword evidence="2" id="KW-0812">Transmembrane</keyword>
<dbReference type="SUPFAM" id="SSF53474">
    <property type="entry name" value="alpha/beta-Hydrolases"/>
    <property type="match status" value="1"/>
</dbReference>
<sequence length="237" mass="26863">MALEVVLGLAVAIYALYYLCFVGKEPEVYHCSREGSVAARLARDLPILKEKFWPTPGLDNTHLQTLLGVVGRRRVDIEFETECFPLADGGELYVDWTVAAKDPMVTCVILHGTQGSSRSRYIRHVPSPSHDSINRQFLRKGVAQNWRCVVLHQRGCGASPSESVPVRVVEDNENIIFGLTDRGGHLAWLEGWDFWEEAWMDRAVVQFSKALWNQMPKRRLQKIHTITDPTTSPLRHA</sequence>
<dbReference type="PANTHER" id="PTHR10794:SF63">
    <property type="entry name" value="ALPHA_BETA HYDROLASE 1, ISOFORM A"/>
    <property type="match status" value="1"/>
</dbReference>
<evidence type="ECO:0000313" key="4">
    <source>
        <dbReference type="Proteomes" id="UP000011083"/>
    </source>
</evidence>